<evidence type="ECO:0000256" key="1">
    <source>
        <dbReference type="SAM" id="MobiDB-lite"/>
    </source>
</evidence>
<feature type="region of interest" description="Disordered" evidence="1">
    <location>
        <begin position="108"/>
        <end position="195"/>
    </location>
</feature>
<proteinExistence type="predicted"/>
<keyword evidence="3" id="KW-1185">Reference proteome</keyword>
<accession>A0ABD3GZU6</accession>
<reference evidence="2 3" key="1">
    <citation type="submission" date="2024-09" db="EMBL/GenBank/DDBJ databases">
        <title>Chromosome-scale assembly of Riccia sorocarpa.</title>
        <authorList>
            <person name="Paukszto L."/>
        </authorList>
    </citation>
    <scope>NUCLEOTIDE SEQUENCE [LARGE SCALE GENOMIC DNA]</scope>
    <source>
        <strain evidence="2">LP-2024</strain>
        <tissue evidence="2">Aerial parts of the thallus</tissue>
    </source>
</reference>
<comment type="caution">
    <text evidence="2">The sequence shown here is derived from an EMBL/GenBank/DDBJ whole genome shotgun (WGS) entry which is preliminary data.</text>
</comment>
<organism evidence="2 3">
    <name type="scientific">Riccia sorocarpa</name>
    <dbReference type="NCBI Taxonomy" id="122646"/>
    <lineage>
        <taxon>Eukaryota</taxon>
        <taxon>Viridiplantae</taxon>
        <taxon>Streptophyta</taxon>
        <taxon>Embryophyta</taxon>
        <taxon>Marchantiophyta</taxon>
        <taxon>Marchantiopsida</taxon>
        <taxon>Marchantiidae</taxon>
        <taxon>Marchantiales</taxon>
        <taxon>Ricciaceae</taxon>
        <taxon>Riccia</taxon>
    </lineage>
</organism>
<gene>
    <name evidence="2" type="ORF">R1sor_002820</name>
</gene>
<dbReference type="Proteomes" id="UP001633002">
    <property type="component" value="Unassembled WGS sequence"/>
</dbReference>
<sequence>MEECGLLPPNCRSIIKWLDFAINQAAEDTSYLWRFGTYITNTWTERNDRKFRGRFTQRPTPLLLRQLHLEIEAFPNLESGERIIRVTRRAKLRVQRWIDTWIRERTSSGTQEVENTEDYLQRSSQQSADTIHEEDSITSSESSGESSPRLGPTLHSMIREACELQLHDMNTTRKGDIEHSAQEARADKSSSVKTE</sequence>
<feature type="compositionally biased region" description="Basic and acidic residues" evidence="1">
    <location>
        <begin position="157"/>
        <end position="195"/>
    </location>
</feature>
<evidence type="ECO:0000313" key="3">
    <source>
        <dbReference type="Proteomes" id="UP001633002"/>
    </source>
</evidence>
<name>A0ABD3GZU6_9MARC</name>
<dbReference type="EMBL" id="JBJQOH010000006">
    <property type="protein sequence ID" value="KAL3684798.1"/>
    <property type="molecule type" value="Genomic_DNA"/>
</dbReference>
<protein>
    <submittedName>
        <fullName evidence="2">Uncharacterized protein</fullName>
    </submittedName>
</protein>
<dbReference type="AlphaFoldDB" id="A0ABD3GZU6"/>
<evidence type="ECO:0000313" key="2">
    <source>
        <dbReference type="EMBL" id="KAL3684798.1"/>
    </source>
</evidence>
<feature type="compositionally biased region" description="Low complexity" evidence="1">
    <location>
        <begin position="137"/>
        <end position="147"/>
    </location>
</feature>